<dbReference type="Pfam" id="PF01063">
    <property type="entry name" value="Aminotran_4"/>
    <property type="match status" value="1"/>
</dbReference>
<proteinExistence type="inferred from homology"/>
<dbReference type="InterPro" id="IPR001544">
    <property type="entry name" value="Aminotrans_IV"/>
</dbReference>
<keyword evidence="2" id="KW-0032">Aminotransferase</keyword>
<reference evidence="2" key="1">
    <citation type="submission" date="2022-09" db="EMBL/GenBank/DDBJ databases">
        <title>Haloadaptaus new haloarchaeum isolated from saline soil.</title>
        <authorList>
            <person name="Duran-Viseras A."/>
            <person name="Sanchez-Porro C."/>
            <person name="Ventosa A."/>
        </authorList>
    </citation>
    <scope>NUCLEOTIDE SEQUENCE</scope>
    <source>
        <strain evidence="2">F3-133</strain>
    </source>
</reference>
<comment type="similarity">
    <text evidence="1">Belongs to the class-IV pyridoxal-phosphate-dependent aminotransferase family.</text>
</comment>
<dbReference type="RefSeq" id="WP_266087545.1">
    <property type="nucleotide sequence ID" value="NZ_RKLV01000007.1"/>
</dbReference>
<dbReference type="AlphaFoldDB" id="A0A9Q4C5C7"/>
<name>A0A9Q4C5C7_9EURY</name>
<dbReference type="GO" id="GO:0046394">
    <property type="term" value="P:carboxylic acid biosynthetic process"/>
    <property type="evidence" value="ECO:0007669"/>
    <property type="project" value="UniProtKB-ARBA"/>
</dbReference>
<keyword evidence="3" id="KW-1185">Reference proteome</keyword>
<dbReference type="Gene3D" id="3.30.470.10">
    <property type="match status" value="1"/>
</dbReference>
<dbReference type="PANTHER" id="PTHR42743:SF11">
    <property type="entry name" value="AMINODEOXYCHORISMATE LYASE"/>
    <property type="match status" value="1"/>
</dbReference>
<dbReference type="PANTHER" id="PTHR42743">
    <property type="entry name" value="AMINO-ACID AMINOTRANSFERASE"/>
    <property type="match status" value="1"/>
</dbReference>
<dbReference type="InterPro" id="IPR043131">
    <property type="entry name" value="BCAT-like_N"/>
</dbReference>
<dbReference type="GO" id="GO:0008483">
    <property type="term" value="F:transaminase activity"/>
    <property type="evidence" value="ECO:0007669"/>
    <property type="project" value="UniProtKB-KW"/>
</dbReference>
<dbReference type="Proteomes" id="UP001149411">
    <property type="component" value="Unassembled WGS sequence"/>
</dbReference>
<gene>
    <name evidence="2" type="ORF">EGH25_08355</name>
</gene>
<dbReference type="EMBL" id="RKLV01000007">
    <property type="protein sequence ID" value="MCX2819362.1"/>
    <property type="molecule type" value="Genomic_DNA"/>
</dbReference>
<dbReference type="Gene3D" id="3.20.10.10">
    <property type="entry name" value="D-amino Acid Aminotransferase, subunit A, domain 2"/>
    <property type="match status" value="1"/>
</dbReference>
<dbReference type="CDD" id="cd00449">
    <property type="entry name" value="PLPDE_IV"/>
    <property type="match status" value="1"/>
</dbReference>
<sequence>MTTRRDDLGEETRVLVEEDGERRVGNAGDLSVSALDRGLLYGDGVFETLRCYGGAPAFVERHTSRLNEALEAAYFGIRFGASDVEDYVEDVIEPFPSRDPYVRLTVTRGRRDGLLEPTEGTPTVVVHAKPVDRHRYPSATVETASEPRPAGVVGSHKTACYLPNVVARAETSATADEALMLADGHVRSGTVSNVFTVHDGTVGTPEAGIREGVTREVVLETADEKGYETDVGETTVEDADAVFLTNTTWGVRPVEKIDGRAYDAEHPVVEELADAYLERALSSASL</sequence>
<accession>A0A9Q4C5C7</accession>
<comment type="caution">
    <text evidence="2">The sequence shown here is derived from an EMBL/GenBank/DDBJ whole genome shotgun (WGS) entry which is preliminary data.</text>
</comment>
<evidence type="ECO:0000313" key="3">
    <source>
        <dbReference type="Proteomes" id="UP001149411"/>
    </source>
</evidence>
<dbReference type="InterPro" id="IPR043132">
    <property type="entry name" value="BCAT-like_C"/>
</dbReference>
<keyword evidence="2" id="KW-0808">Transferase</keyword>
<dbReference type="InterPro" id="IPR050571">
    <property type="entry name" value="Class-IV_PLP-Dep_Aminotrnsfr"/>
</dbReference>
<evidence type="ECO:0000313" key="2">
    <source>
        <dbReference type="EMBL" id="MCX2819362.1"/>
    </source>
</evidence>
<protein>
    <submittedName>
        <fullName evidence="2">Aminotransferase class IV</fullName>
    </submittedName>
</protein>
<dbReference type="SUPFAM" id="SSF56752">
    <property type="entry name" value="D-aminoacid aminotransferase-like PLP-dependent enzymes"/>
    <property type="match status" value="1"/>
</dbReference>
<organism evidence="2 3">
    <name type="scientific">Halorutilus salinus</name>
    <dbReference type="NCBI Taxonomy" id="2487751"/>
    <lineage>
        <taxon>Archaea</taxon>
        <taxon>Methanobacteriati</taxon>
        <taxon>Methanobacteriota</taxon>
        <taxon>Stenosarchaea group</taxon>
        <taxon>Halobacteria</taxon>
        <taxon>Halorutilales</taxon>
        <taxon>Halorutilaceae</taxon>
        <taxon>Halorutilus</taxon>
    </lineage>
</organism>
<evidence type="ECO:0000256" key="1">
    <source>
        <dbReference type="ARBA" id="ARBA00009320"/>
    </source>
</evidence>
<dbReference type="InterPro" id="IPR036038">
    <property type="entry name" value="Aminotransferase-like"/>
</dbReference>